<accession>H6LHN9</accession>
<comment type="similarity">
    <text evidence="1">Belongs to the EamA transporter family.</text>
</comment>
<reference evidence="4 5" key="2">
    <citation type="journal article" date="2012" name="PLoS ONE">
        <title>An ancient pathway combining carbon dioxide fixation with the generation and utilization of a sodium ion gradient for ATP synthesis.</title>
        <authorList>
            <person name="Poehlein A."/>
            <person name="Schmidt S."/>
            <person name="Kaster A.K."/>
            <person name="Goenrich M."/>
            <person name="Vollmers J."/>
            <person name="Thurmer A."/>
            <person name="Bertsch J."/>
            <person name="Schuchmann K."/>
            <person name="Voigt B."/>
            <person name="Hecker M."/>
            <person name="Daniel R."/>
            <person name="Thauer R.K."/>
            <person name="Gottschalk G."/>
            <person name="Muller V."/>
        </authorList>
    </citation>
    <scope>NUCLEOTIDE SEQUENCE [LARGE SCALE GENOMIC DNA]</scope>
    <source>
        <strain evidence="5">ATCC 29683 / DSM 1030 / JCM 2381 / KCTC 1655 / WB1</strain>
    </source>
</reference>
<name>H6LHN9_ACEWD</name>
<keyword evidence="2" id="KW-0812">Transmembrane</keyword>
<dbReference type="eggNOG" id="COG0697">
    <property type="taxonomic scope" value="Bacteria"/>
</dbReference>
<sequence>MLFLGVFASAVCFVTWNLAVKRLGATKTSVYIYLVPVITVVTAVMVLGEKMTLVSVVGILLTILGLLISEKRKLFWKKEGQITEDKQN</sequence>
<proteinExistence type="inferred from homology"/>
<evidence type="ECO:0000256" key="2">
    <source>
        <dbReference type="SAM" id="Phobius"/>
    </source>
</evidence>
<gene>
    <name evidence="4" type="ordered locus">Awo_c04170</name>
</gene>
<feature type="domain" description="EamA" evidence="3">
    <location>
        <begin position="2"/>
        <end position="68"/>
    </location>
</feature>
<dbReference type="OrthoDB" id="9805239at2"/>
<dbReference type="InterPro" id="IPR037185">
    <property type="entry name" value="EmrE-like"/>
</dbReference>
<reference evidence="5" key="1">
    <citation type="submission" date="2011-07" db="EMBL/GenBank/DDBJ databases">
        <title>Complete genome sequence of Acetobacterium woodii.</title>
        <authorList>
            <person name="Poehlein A."/>
            <person name="Schmidt S."/>
            <person name="Kaster A.-K."/>
            <person name="Goenrich M."/>
            <person name="Vollmers J."/>
            <person name="Thuermer A."/>
            <person name="Gottschalk G."/>
            <person name="Thauer R.K."/>
            <person name="Daniel R."/>
            <person name="Mueller V."/>
        </authorList>
    </citation>
    <scope>NUCLEOTIDE SEQUENCE [LARGE SCALE GENOMIC DNA]</scope>
    <source>
        <strain evidence="5">ATCC 29683 / DSM 1030 / JCM 2381 / KCTC 1655 / WB1</strain>
    </source>
</reference>
<keyword evidence="2" id="KW-1133">Transmembrane helix</keyword>
<dbReference type="STRING" id="931626.Awo_c04170"/>
<feature type="transmembrane region" description="Helical" evidence="2">
    <location>
        <begin position="6"/>
        <end position="23"/>
    </location>
</feature>
<dbReference type="SUPFAM" id="SSF103481">
    <property type="entry name" value="Multidrug resistance efflux transporter EmrE"/>
    <property type="match status" value="1"/>
</dbReference>
<feature type="transmembrane region" description="Helical" evidence="2">
    <location>
        <begin position="30"/>
        <end position="47"/>
    </location>
</feature>
<dbReference type="KEGG" id="awo:Awo_c04170"/>
<dbReference type="AlphaFoldDB" id="H6LHN9"/>
<evidence type="ECO:0000313" key="5">
    <source>
        <dbReference type="Proteomes" id="UP000007177"/>
    </source>
</evidence>
<evidence type="ECO:0000256" key="1">
    <source>
        <dbReference type="ARBA" id="ARBA00007362"/>
    </source>
</evidence>
<dbReference type="HOGENOM" id="CLU_177598_0_0_9"/>
<evidence type="ECO:0000313" key="4">
    <source>
        <dbReference type="EMBL" id="AFA47218.1"/>
    </source>
</evidence>
<keyword evidence="5" id="KW-1185">Reference proteome</keyword>
<dbReference type="InterPro" id="IPR000620">
    <property type="entry name" value="EamA_dom"/>
</dbReference>
<keyword evidence="2" id="KW-0472">Membrane</keyword>
<organism evidence="4 5">
    <name type="scientific">Acetobacterium woodii (strain ATCC 29683 / DSM 1030 / JCM 2381 / KCTC 1655 / WB1)</name>
    <dbReference type="NCBI Taxonomy" id="931626"/>
    <lineage>
        <taxon>Bacteria</taxon>
        <taxon>Bacillati</taxon>
        <taxon>Bacillota</taxon>
        <taxon>Clostridia</taxon>
        <taxon>Eubacteriales</taxon>
        <taxon>Eubacteriaceae</taxon>
        <taxon>Acetobacterium</taxon>
    </lineage>
</organism>
<dbReference type="PANTHER" id="PTHR12715">
    <property type="entry name" value="TRANSPORTER, DRUG/METABOLITE EXPORTER FAMILY"/>
    <property type="match status" value="1"/>
</dbReference>
<dbReference type="InterPro" id="IPR052756">
    <property type="entry name" value="Alkyne_AA_exporter"/>
</dbReference>
<feature type="transmembrane region" description="Helical" evidence="2">
    <location>
        <begin position="53"/>
        <end position="69"/>
    </location>
</feature>
<dbReference type="GO" id="GO:0016020">
    <property type="term" value="C:membrane"/>
    <property type="evidence" value="ECO:0007669"/>
    <property type="project" value="InterPro"/>
</dbReference>
<dbReference type="EMBL" id="CP002987">
    <property type="protein sequence ID" value="AFA47218.1"/>
    <property type="molecule type" value="Genomic_DNA"/>
</dbReference>
<evidence type="ECO:0000259" key="3">
    <source>
        <dbReference type="Pfam" id="PF00892"/>
    </source>
</evidence>
<protein>
    <recommendedName>
        <fullName evidence="3">EamA domain-containing protein</fullName>
    </recommendedName>
</protein>
<dbReference type="Gene3D" id="1.10.3730.20">
    <property type="match status" value="1"/>
</dbReference>
<dbReference type="Proteomes" id="UP000007177">
    <property type="component" value="Chromosome"/>
</dbReference>
<dbReference type="Pfam" id="PF00892">
    <property type="entry name" value="EamA"/>
    <property type="match status" value="1"/>
</dbReference>
<dbReference type="PANTHER" id="PTHR12715:SF4">
    <property type="entry name" value="EAMA DOMAIN-CONTAINING PROTEIN"/>
    <property type="match status" value="1"/>
</dbReference>